<organism evidence="8 9">
    <name type="scientific">Plantactinospora soyae</name>
    <dbReference type="NCBI Taxonomy" id="1544732"/>
    <lineage>
        <taxon>Bacteria</taxon>
        <taxon>Bacillati</taxon>
        <taxon>Actinomycetota</taxon>
        <taxon>Actinomycetes</taxon>
        <taxon>Micromonosporales</taxon>
        <taxon>Micromonosporaceae</taxon>
        <taxon>Plantactinospora</taxon>
    </lineage>
</organism>
<evidence type="ECO:0000256" key="4">
    <source>
        <dbReference type="ARBA" id="ARBA00023163"/>
    </source>
</evidence>
<dbReference type="PROSITE" id="PS51755">
    <property type="entry name" value="OMPR_PHOB"/>
    <property type="match status" value="1"/>
</dbReference>
<dbReference type="GO" id="GO:0003677">
    <property type="term" value="F:DNA binding"/>
    <property type="evidence" value="ECO:0007669"/>
    <property type="project" value="UniProtKB-UniRule"/>
</dbReference>
<feature type="domain" description="OmpR/PhoB-type" evidence="7">
    <location>
        <begin position="1"/>
        <end position="98"/>
    </location>
</feature>
<dbReference type="PANTHER" id="PTHR35807:SF1">
    <property type="entry name" value="TRANSCRIPTIONAL REGULATOR REDD"/>
    <property type="match status" value="1"/>
</dbReference>
<evidence type="ECO:0000259" key="7">
    <source>
        <dbReference type="PROSITE" id="PS51755"/>
    </source>
</evidence>
<evidence type="ECO:0000256" key="3">
    <source>
        <dbReference type="ARBA" id="ARBA00023125"/>
    </source>
</evidence>
<dbReference type="InterPro" id="IPR011990">
    <property type="entry name" value="TPR-like_helical_dom_sf"/>
</dbReference>
<dbReference type="InterPro" id="IPR001867">
    <property type="entry name" value="OmpR/PhoB-type_DNA-bd"/>
</dbReference>
<dbReference type="GO" id="GO:0006355">
    <property type="term" value="P:regulation of DNA-templated transcription"/>
    <property type="evidence" value="ECO:0007669"/>
    <property type="project" value="InterPro"/>
</dbReference>
<dbReference type="InterPro" id="IPR051677">
    <property type="entry name" value="AfsR-DnrI-RedD_regulator"/>
</dbReference>
<evidence type="ECO:0000256" key="6">
    <source>
        <dbReference type="SAM" id="MobiDB-lite"/>
    </source>
</evidence>
<dbReference type="InterPro" id="IPR019734">
    <property type="entry name" value="TPR_rpt"/>
</dbReference>
<dbReference type="SUPFAM" id="SSF52540">
    <property type="entry name" value="P-loop containing nucleoside triphosphate hydrolases"/>
    <property type="match status" value="1"/>
</dbReference>
<dbReference type="Gene3D" id="1.25.40.10">
    <property type="entry name" value="Tetratricopeptide repeat domain"/>
    <property type="match status" value="2"/>
</dbReference>
<dbReference type="InterPro" id="IPR036388">
    <property type="entry name" value="WH-like_DNA-bd_sf"/>
</dbReference>
<dbReference type="SMART" id="SM01043">
    <property type="entry name" value="BTAD"/>
    <property type="match status" value="1"/>
</dbReference>
<accession>A0A927ME61</accession>
<evidence type="ECO:0000256" key="2">
    <source>
        <dbReference type="ARBA" id="ARBA00023015"/>
    </source>
</evidence>
<keyword evidence="2" id="KW-0805">Transcription regulation</keyword>
<protein>
    <submittedName>
        <fullName evidence="8">DNA-binding SARP family transcriptional activator</fullName>
    </submittedName>
</protein>
<evidence type="ECO:0000256" key="5">
    <source>
        <dbReference type="PROSITE-ProRule" id="PRU01091"/>
    </source>
</evidence>
<dbReference type="SUPFAM" id="SSF46894">
    <property type="entry name" value="C-terminal effector domain of the bipartite response regulators"/>
    <property type="match status" value="1"/>
</dbReference>
<comment type="caution">
    <text evidence="8">The sequence shown here is derived from an EMBL/GenBank/DDBJ whole genome shotgun (WGS) entry which is preliminary data.</text>
</comment>
<dbReference type="PANTHER" id="PTHR35807">
    <property type="entry name" value="TRANSCRIPTIONAL REGULATOR REDD-RELATED"/>
    <property type="match status" value="1"/>
</dbReference>
<name>A0A927ME61_9ACTN</name>
<keyword evidence="9" id="KW-1185">Reference proteome</keyword>
<dbReference type="PRINTS" id="PR00364">
    <property type="entry name" value="DISEASERSIST"/>
</dbReference>
<gene>
    <name evidence="8" type="ORF">H4W31_007094</name>
</gene>
<dbReference type="SMART" id="SM00028">
    <property type="entry name" value="TPR"/>
    <property type="match status" value="6"/>
</dbReference>
<dbReference type="RefSeq" id="WP_192770528.1">
    <property type="nucleotide sequence ID" value="NZ_JADBEB010000001.1"/>
</dbReference>
<dbReference type="CDD" id="cd15831">
    <property type="entry name" value="BTAD"/>
    <property type="match status" value="1"/>
</dbReference>
<dbReference type="Pfam" id="PF03704">
    <property type="entry name" value="BTAD"/>
    <property type="match status" value="1"/>
</dbReference>
<feature type="DNA-binding region" description="OmpR/PhoB-type" evidence="5">
    <location>
        <begin position="1"/>
        <end position="98"/>
    </location>
</feature>
<dbReference type="InterPro" id="IPR027417">
    <property type="entry name" value="P-loop_NTPase"/>
</dbReference>
<dbReference type="Pfam" id="PF13424">
    <property type="entry name" value="TPR_12"/>
    <property type="match status" value="2"/>
</dbReference>
<keyword evidence="3 5" id="KW-0238">DNA-binding</keyword>
<dbReference type="InterPro" id="IPR016032">
    <property type="entry name" value="Sig_transdc_resp-reg_C-effctor"/>
</dbReference>
<evidence type="ECO:0000256" key="1">
    <source>
        <dbReference type="ARBA" id="ARBA00005820"/>
    </source>
</evidence>
<reference evidence="8" key="1">
    <citation type="submission" date="2020-10" db="EMBL/GenBank/DDBJ databases">
        <title>Sequencing the genomes of 1000 actinobacteria strains.</title>
        <authorList>
            <person name="Klenk H.-P."/>
        </authorList>
    </citation>
    <scope>NUCLEOTIDE SEQUENCE</scope>
    <source>
        <strain evidence="8">DSM 46832</strain>
    </source>
</reference>
<dbReference type="AlphaFoldDB" id="A0A927ME61"/>
<sequence>MSLRYQLLGPLRIDDGRRSVPIGPQKPRVMLAMLLLSTNERVSLDRLVTELWERPPRSAVANLRTYASGLRRLLGDLDGTPDGGKRLLTNASGYLLRIDPEELDVHHFRVGGERGRSALADGDFGTAISRFRAALRLWRGRPAEDVRPGPDLAARLTLLDEQYLTIVEDLMEARLAVGEHGAVPAELRLLIAAHPFRERLRRQLMLALYRCGDAPAALRVYTETRATFADQLGLEPGAELSRLHVAILRRAPELSPPQPPSRTDVVGVPAPVGVVVAAPDGVAAPAGVPAARGPRREPAEPPRQLPAEPVAFVGRTQELATIARLQEAAATARPQPRTIVLHGPGGIGKTTLAVRVAHLLADRFPDGQLYLELHGGGGGLPRVDPLHALGRLLRALGLPAAAVPTELTEAAALFRSVTATRRLLVVLDGAAGVQQVRSLLPAGAGCLVIVTCRRPMSTLWAARLRLGQLSVAEGVELLDLLAGDDRAVADPVAAARLVALCDGHPLALRIAGARLAARPDWPLAVLSDRLDNERVRLDELRADDLAIRSSFGETYRELSDGPNPDDRAAAAAFRLMALLRIPEIPSPLAAVLIGTSQRRALTLLDRLAETHLLEAVEPTRFRFHGLLRLYAEELAEETDPAADRRSAVRRALTAYLTTAIRAGQLLRPHRSDRPVDPPVLAQLQTIDDALPWLERELLGLLAAVGQAFDAGPELARLCVQLMPPVAGWLQKGGRWAEADTLVAVAEKAASIVDDPAEQARVRIMRATLHWHAGRPEQARAELESVLRTWRRLGDREGEGRALQALGWFHHRTGDLSGAAALIGAAVEILAEGYPGWLAVALHNLAEVEFERCDYQAARRHLDRSLTMRREQDDPAGEAITLVALGRTYSQLGRHSEGLAALTAGLRLCRRTGNREDEWEALLSRSEVHLRLGDAQRAQPDVEEALALVREIGDSYGEAAAVRQRGRVLGRLGWDARARECGVLAQGLLDHLPRRRDGVLETFLVRPGQPTEVDVDVPSGRYPSACMPNRSA</sequence>
<dbReference type="Gene3D" id="1.10.10.10">
    <property type="entry name" value="Winged helix-like DNA-binding domain superfamily/Winged helix DNA-binding domain"/>
    <property type="match status" value="1"/>
</dbReference>
<keyword evidence="4" id="KW-0804">Transcription</keyword>
<evidence type="ECO:0000313" key="9">
    <source>
        <dbReference type="Proteomes" id="UP000649753"/>
    </source>
</evidence>
<dbReference type="Gene3D" id="3.40.50.300">
    <property type="entry name" value="P-loop containing nucleotide triphosphate hydrolases"/>
    <property type="match status" value="1"/>
</dbReference>
<dbReference type="EMBL" id="JADBEB010000001">
    <property type="protein sequence ID" value="MBE1491456.1"/>
    <property type="molecule type" value="Genomic_DNA"/>
</dbReference>
<evidence type="ECO:0000313" key="8">
    <source>
        <dbReference type="EMBL" id="MBE1491456.1"/>
    </source>
</evidence>
<proteinExistence type="inferred from homology"/>
<comment type="similarity">
    <text evidence="1">Belongs to the AfsR/DnrI/RedD regulatory family.</text>
</comment>
<dbReference type="SUPFAM" id="SSF48452">
    <property type="entry name" value="TPR-like"/>
    <property type="match status" value="2"/>
</dbReference>
<feature type="region of interest" description="Disordered" evidence="6">
    <location>
        <begin position="286"/>
        <end position="306"/>
    </location>
</feature>
<dbReference type="Proteomes" id="UP000649753">
    <property type="component" value="Unassembled WGS sequence"/>
</dbReference>
<dbReference type="InterPro" id="IPR005158">
    <property type="entry name" value="BTAD"/>
</dbReference>
<dbReference type="GO" id="GO:0043531">
    <property type="term" value="F:ADP binding"/>
    <property type="evidence" value="ECO:0007669"/>
    <property type="project" value="InterPro"/>
</dbReference>
<dbReference type="GO" id="GO:0000160">
    <property type="term" value="P:phosphorelay signal transduction system"/>
    <property type="evidence" value="ECO:0007669"/>
    <property type="project" value="InterPro"/>
</dbReference>